<protein>
    <submittedName>
        <fullName evidence="2">Uncharacterized protein</fullName>
    </submittedName>
</protein>
<evidence type="ECO:0000313" key="3">
    <source>
        <dbReference type="Proteomes" id="UP000813385"/>
    </source>
</evidence>
<proteinExistence type="predicted"/>
<gene>
    <name evidence="2" type="ORF">B0T11DRAFT_272065</name>
</gene>
<comment type="caution">
    <text evidence="2">The sequence shown here is derived from an EMBL/GenBank/DDBJ whole genome shotgun (WGS) entry which is preliminary data.</text>
</comment>
<dbReference type="AlphaFoldDB" id="A0A8K0X8X7"/>
<feature type="region of interest" description="Disordered" evidence="1">
    <location>
        <begin position="179"/>
        <end position="228"/>
    </location>
</feature>
<evidence type="ECO:0000256" key="1">
    <source>
        <dbReference type="SAM" id="MobiDB-lite"/>
    </source>
</evidence>
<evidence type="ECO:0000313" key="2">
    <source>
        <dbReference type="EMBL" id="KAH7376307.1"/>
    </source>
</evidence>
<feature type="compositionally biased region" description="Polar residues" evidence="1">
    <location>
        <begin position="179"/>
        <end position="200"/>
    </location>
</feature>
<accession>A0A8K0X8X7</accession>
<keyword evidence="3" id="KW-1185">Reference proteome</keyword>
<feature type="compositionally biased region" description="Basic and acidic residues" evidence="1">
    <location>
        <begin position="1"/>
        <end position="10"/>
    </location>
</feature>
<organism evidence="2 3">
    <name type="scientific">Plectosphaerella cucumerina</name>
    <dbReference type="NCBI Taxonomy" id="40658"/>
    <lineage>
        <taxon>Eukaryota</taxon>
        <taxon>Fungi</taxon>
        <taxon>Dikarya</taxon>
        <taxon>Ascomycota</taxon>
        <taxon>Pezizomycotina</taxon>
        <taxon>Sordariomycetes</taxon>
        <taxon>Hypocreomycetidae</taxon>
        <taxon>Glomerellales</taxon>
        <taxon>Plectosphaerellaceae</taxon>
        <taxon>Plectosphaerella</taxon>
    </lineage>
</organism>
<reference evidence="2" key="1">
    <citation type="journal article" date="2021" name="Nat. Commun.">
        <title>Genetic determinants of endophytism in the Arabidopsis root mycobiome.</title>
        <authorList>
            <person name="Mesny F."/>
            <person name="Miyauchi S."/>
            <person name="Thiergart T."/>
            <person name="Pickel B."/>
            <person name="Atanasova L."/>
            <person name="Karlsson M."/>
            <person name="Huettel B."/>
            <person name="Barry K.W."/>
            <person name="Haridas S."/>
            <person name="Chen C."/>
            <person name="Bauer D."/>
            <person name="Andreopoulos W."/>
            <person name="Pangilinan J."/>
            <person name="LaButti K."/>
            <person name="Riley R."/>
            <person name="Lipzen A."/>
            <person name="Clum A."/>
            <person name="Drula E."/>
            <person name="Henrissat B."/>
            <person name="Kohler A."/>
            <person name="Grigoriev I.V."/>
            <person name="Martin F.M."/>
            <person name="Hacquard S."/>
        </authorList>
    </citation>
    <scope>NUCLEOTIDE SEQUENCE</scope>
    <source>
        <strain evidence="2">MPI-CAGE-AT-0016</strain>
    </source>
</reference>
<dbReference type="Proteomes" id="UP000813385">
    <property type="component" value="Unassembled WGS sequence"/>
</dbReference>
<feature type="region of interest" description="Disordered" evidence="1">
    <location>
        <begin position="1"/>
        <end position="77"/>
    </location>
</feature>
<name>A0A8K0X8X7_9PEZI</name>
<sequence>MKAASRDTHLYGRSISHIAPAKSRSISSSKGTCVRERNLEGIEGQQPASQPTNQPAGYDGHAHPSLILSRASPPRVDGDPISHALKNLAFPPPPARLELGMSPAASRTFCPLQDSAAAAAACPSSGDAFAAGFGGSQSQVALSRRMPPWADVCRAGRARAGGMRVCLVSCVRAGSTMSDVRGNNSLTAESESTSKDSSTYMGPPLDGRPDPTNLGTTVGRRAAEAPAA</sequence>
<dbReference type="EMBL" id="JAGPXD010000001">
    <property type="protein sequence ID" value="KAH7376307.1"/>
    <property type="molecule type" value="Genomic_DNA"/>
</dbReference>
<feature type="compositionally biased region" description="Polar residues" evidence="1">
    <location>
        <begin position="46"/>
        <end position="55"/>
    </location>
</feature>